<dbReference type="NCBIfam" id="TIGR00928">
    <property type="entry name" value="purB"/>
    <property type="match status" value="1"/>
</dbReference>
<dbReference type="RefSeq" id="WP_097016778.1">
    <property type="nucleotide sequence ID" value="NZ_OBDZ01000004.1"/>
</dbReference>
<dbReference type="InterPro" id="IPR019468">
    <property type="entry name" value="AdenyloSucc_lyase_C"/>
</dbReference>
<evidence type="ECO:0000256" key="9">
    <source>
        <dbReference type="ARBA" id="ARBA00024477"/>
    </source>
</evidence>
<dbReference type="CDD" id="cd01595">
    <property type="entry name" value="Adenylsuccinate_lyase_like"/>
    <property type="match status" value="1"/>
</dbReference>
<evidence type="ECO:0000313" key="16">
    <source>
        <dbReference type="EMBL" id="SNY17418.1"/>
    </source>
</evidence>
<accession>A0A285G1X2</accession>
<evidence type="ECO:0000259" key="15">
    <source>
        <dbReference type="SMART" id="SM00998"/>
    </source>
</evidence>
<proteinExistence type="inferred from homology"/>
<dbReference type="UniPathway" id="UPA00074">
    <property type="reaction ID" value="UER00132"/>
</dbReference>
<dbReference type="PANTHER" id="PTHR43172:SF1">
    <property type="entry name" value="ADENYLOSUCCINATE LYASE"/>
    <property type="match status" value="1"/>
</dbReference>
<evidence type="ECO:0000256" key="1">
    <source>
        <dbReference type="ARBA" id="ARBA00004706"/>
    </source>
</evidence>
<dbReference type="PRINTS" id="PR00149">
    <property type="entry name" value="FUMRATELYASE"/>
</dbReference>
<comment type="catalytic activity">
    <reaction evidence="12">
        <text>N(6)-(1,2-dicarboxyethyl)-AMP = fumarate + AMP</text>
        <dbReference type="Rhea" id="RHEA:16853"/>
        <dbReference type="ChEBI" id="CHEBI:29806"/>
        <dbReference type="ChEBI" id="CHEBI:57567"/>
        <dbReference type="ChEBI" id="CHEBI:456215"/>
        <dbReference type="EC" id="4.3.2.2"/>
    </reaction>
    <physiologicalReaction direction="left-to-right" evidence="12">
        <dbReference type="Rhea" id="RHEA:16854"/>
    </physiologicalReaction>
</comment>
<comment type="function">
    <text evidence="10">Catalyzes two reactions in de novo purine nucleotide biosynthesis. Catalyzes the breakdown of 5-aminoimidazole- (N-succinylocarboxamide) ribotide (SAICAR or 2-[5-amino-1-(5-phospho-beta-D-ribosyl)imidazole-4-carboxamido]succinate) to 5-aminoimidazole-4-carboxamide ribotide (AICAR or 5-amino-1-(5-phospho-beta-D-ribosyl)imidazole-4-carboxamide) and fumarate, and of adenylosuccinate (ADS or N(6)-(1,2-dicarboxyethyl)-AMP) to adenosine monophosphate (AMP) and fumarate.</text>
</comment>
<evidence type="ECO:0000256" key="5">
    <source>
        <dbReference type="ARBA" id="ARBA00017058"/>
    </source>
</evidence>
<evidence type="ECO:0000256" key="10">
    <source>
        <dbReference type="ARBA" id="ARBA00025012"/>
    </source>
</evidence>
<organism evidence="16 17">
    <name type="scientific">Orenia metallireducens</name>
    <dbReference type="NCBI Taxonomy" id="1413210"/>
    <lineage>
        <taxon>Bacteria</taxon>
        <taxon>Bacillati</taxon>
        <taxon>Bacillota</taxon>
        <taxon>Clostridia</taxon>
        <taxon>Halanaerobiales</taxon>
        <taxon>Halobacteroidaceae</taxon>
        <taxon>Orenia</taxon>
    </lineage>
</organism>
<name>A0A285G1X2_9FIRM</name>
<dbReference type="OrthoDB" id="9768878at2"/>
<gene>
    <name evidence="16" type="ORF">SAMN06265827_104137</name>
</gene>
<dbReference type="AlphaFoldDB" id="A0A285G1X2"/>
<dbReference type="Proteomes" id="UP000219573">
    <property type="component" value="Unassembled WGS sequence"/>
</dbReference>
<feature type="domain" description="Adenylosuccinate lyase C-terminal" evidence="15">
    <location>
        <begin position="373"/>
        <end position="454"/>
    </location>
</feature>
<evidence type="ECO:0000256" key="3">
    <source>
        <dbReference type="ARBA" id="ARBA00008273"/>
    </source>
</evidence>
<sequence length="466" mass="53242">MISRSIFDNISPLDHRYSMRSEEFEEYSRYLSERAKIRYQSEVELALVKALAKNGICSEEVVKEVKQAISELSPEEVYAEEKKTRHNIRALVNCIQKRVSEDAKPYIHFTTTSFDIVDTANSLRYKETAEELIVPTLKKLEKVLMEIALREKDTVQVGRTHGQHAVPVTFGFAVAEYVSRFGNKIHAVEESAKNLRGKISGAVGAYNASHLFFDKPEEFEADVLAELGLKASTHSTQIVEPEYITDFVHSLISAFGVLASFSDDMRHLQRSEIGEVGEHFGKDQVGSSTMPHKRNPINYENVKSMWKAFMPHMVTVYQDQLSEHQRDLTNSASSRFIPEIIVGLLSSVNRLIRVCEKLVVDHENIKRNFEMNKEMIVAEPLYILLASYGHPDAHEAVRKLTLESQQSGETLRGLIQKSEELKPYWEKLTDKQMELLINPEKYIGIASQKAEKVVEYWSEKLDIELD</sequence>
<dbReference type="InterPro" id="IPR008948">
    <property type="entry name" value="L-Aspartase-like"/>
</dbReference>
<evidence type="ECO:0000256" key="11">
    <source>
        <dbReference type="ARBA" id="ARBA00030717"/>
    </source>
</evidence>
<dbReference type="InterPro" id="IPR013539">
    <property type="entry name" value="PurB_C"/>
</dbReference>
<dbReference type="Gene3D" id="1.10.40.30">
    <property type="entry name" value="Fumarase/aspartase (C-terminal domain)"/>
    <property type="match status" value="1"/>
</dbReference>
<evidence type="ECO:0000256" key="8">
    <source>
        <dbReference type="ARBA" id="ARBA00023239"/>
    </source>
</evidence>
<evidence type="ECO:0000256" key="14">
    <source>
        <dbReference type="RuleBase" id="RU361172"/>
    </source>
</evidence>
<protein>
    <recommendedName>
        <fullName evidence="5 13">Adenylosuccinate lyase</fullName>
        <shortName evidence="14">ASL</shortName>
        <ecNumber evidence="4 13">4.3.2.2</ecNumber>
    </recommendedName>
    <alternativeName>
        <fullName evidence="11 14">Adenylosuccinase</fullName>
    </alternativeName>
</protein>
<dbReference type="GO" id="GO:0044208">
    <property type="term" value="P:'de novo' AMP biosynthetic process"/>
    <property type="evidence" value="ECO:0007669"/>
    <property type="project" value="UniProtKB-UniPathway"/>
</dbReference>
<comment type="pathway">
    <text evidence="2 14">Purine metabolism; AMP biosynthesis via de novo pathway; AMP from IMP: step 2/2.</text>
</comment>
<comment type="pathway">
    <text evidence="1 14">Purine metabolism; IMP biosynthesis via de novo pathway; 5-amino-1-(5-phospho-D-ribosyl)imidazole-4-carboxamide from 5-amino-1-(5-phospho-D-ribosyl)imidazole-4-carboxylate: step 2/2.</text>
</comment>
<dbReference type="EC" id="4.3.2.2" evidence="4 13"/>
<comment type="similarity">
    <text evidence="3 14">Belongs to the lyase 1 family. Adenylosuccinate lyase subfamily.</text>
</comment>
<dbReference type="GO" id="GO:0004018">
    <property type="term" value="F:N6-(1,2-dicarboxyethyl)AMP AMP-lyase (fumarate-forming) activity"/>
    <property type="evidence" value="ECO:0007669"/>
    <property type="project" value="UniProtKB-UniRule"/>
</dbReference>
<dbReference type="STRING" id="1413210.U472_00970"/>
<dbReference type="InterPro" id="IPR022761">
    <property type="entry name" value="Fumarate_lyase_N"/>
</dbReference>
<keyword evidence="17" id="KW-1185">Reference proteome</keyword>
<reference evidence="17" key="1">
    <citation type="submission" date="2017-09" db="EMBL/GenBank/DDBJ databases">
        <authorList>
            <person name="Varghese N."/>
            <person name="Submissions S."/>
        </authorList>
    </citation>
    <scope>NUCLEOTIDE SEQUENCE [LARGE SCALE GENOMIC DNA]</scope>
    <source>
        <strain evidence="17">MSL47</strain>
    </source>
</reference>
<evidence type="ECO:0000256" key="6">
    <source>
        <dbReference type="ARBA" id="ARBA00022605"/>
    </source>
</evidence>
<dbReference type="SUPFAM" id="SSF48557">
    <property type="entry name" value="L-aspartase-like"/>
    <property type="match status" value="1"/>
</dbReference>
<keyword evidence="8 14" id="KW-0456">Lyase</keyword>
<dbReference type="PANTHER" id="PTHR43172">
    <property type="entry name" value="ADENYLOSUCCINATE LYASE"/>
    <property type="match status" value="1"/>
</dbReference>
<dbReference type="UniPathway" id="UPA00075">
    <property type="reaction ID" value="UER00336"/>
</dbReference>
<comment type="catalytic activity">
    <reaction evidence="9">
        <text>(2S)-2-[5-amino-1-(5-phospho-beta-D-ribosyl)imidazole-4-carboxamido]succinate = 5-amino-1-(5-phospho-beta-D-ribosyl)imidazole-4-carboxamide + fumarate</text>
        <dbReference type="Rhea" id="RHEA:23920"/>
        <dbReference type="ChEBI" id="CHEBI:29806"/>
        <dbReference type="ChEBI" id="CHEBI:58443"/>
        <dbReference type="ChEBI" id="CHEBI:58475"/>
        <dbReference type="EC" id="4.3.2.2"/>
    </reaction>
    <physiologicalReaction direction="left-to-right" evidence="9">
        <dbReference type="Rhea" id="RHEA:23921"/>
    </physiologicalReaction>
</comment>
<dbReference type="EMBL" id="OBDZ01000004">
    <property type="protein sequence ID" value="SNY17418.1"/>
    <property type="molecule type" value="Genomic_DNA"/>
</dbReference>
<dbReference type="InterPro" id="IPR020557">
    <property type="entry name" value="Fumarate_lyase_CS"/>
</dbReference>
<dbReference type="PROSITE" id="PS00163">
    <property type="entry name" value="FUMARATE_LYASES"/>
    <property type="match status" value="1"/>
</dbReference>
<dbReference type="Gene3D" id="1.10.275.10">
    <property type="entry name" value="Fumarase/aspartase (N-terminal domain)"/>
    <property type="match status" value="1"/>
</dbReference>
<dbReference type="InterPro" id="IPR024083">
    <property type="entry name" value="Fumarase/histidase_N"/>
</dbReference>
<evidence type="ECO:0000256" key="7">
    <source>
        <dbReference type="ARBA" id="ARBA00022755"/>
    </source>
</evidence>
<evidence type="ECO:0000313" key="17">
    <source>
        <dbReference type="Proteomes" id="UP000219573"/>
    </source>
</evidence>
<dbReference type="SMART" id="SM00998">
    <property type="entry name" value="ADSL_C"/>
    <property type="match status" value="1"/>
</dbReference>
<keyword evidence="7 14" id="KW-0658">Purine biosynthesis</keyword>
<evidence type="ECO:0000256" key="2">
    <source>
        <dbReference type="ARBA" id="ARBA00004734"/>
    </source>
</evidence>
<dbReference type="InterPro" id="IPR004769">
    <property type="entry name" value="Pur_lyase"/>
</dbReference>
<keyword evidence="6" id="KW-0028">Amino-acid biosynthesis</keyword>
<dbReference type="GO" id="GO:0070626">
    <property type="term" value="F:(S)-2-(5-amino-1-(5-phospho-D-ribosyl)imidazole-4-carboxamido) succinate lyase (fumarate-forming) activity"/>
    <property type="evidence" value="ECO:0007669"/>
    <property type="project" value="TreeGrafter"/>
</dbReference>
<dbReference type="Pfam" id="PF08328">
    <property type="entry name" value="ASL_C"/>
    <property type="match status" value="1"/>
</dbReference>
<dbReference type="InterPro" id="IPR000362">
    <property type="entry name" value="Fumarate_lyase_fam"/>
</dbReference>
<dbReference type="GO" id="GO:0006189">
    <property type="term" value="P:'de novo' IMP biosynthetic process"/>
    <property type="evidence" value="ECO:0007669"/>
    <property type="project" value="UniProtKB-UniPathway"/>
</dbReference>
<evidence type="ECO:0000256" key="4">
    <source>
        <dbReference type="ARBA" id="ARBA00012339"/>
    </source>
</evidence>
<dbReference type="GO" id="GO:0005829">
    <property type="term" value="C:cytosol"/>
    <property type="evidence" value="ECO:0007669"/>
    <property type="project" value="TreeGrafter"/>
</dbReference>
<dbReference type="GO" id="GO:0008652">
    <property type="term" value="P:amino acid biosynthetic process"/>
    <property type="evidence" value="ECO:0007669"/>
    <property type="project" value="UniProtKB-KW"/>
</dbReference>
<dbReference type="Gene3D" id="1.20.200.10">
    <property type="entry name" value="Fumarase/aspartase (Central domain)"/>
    <property type="match status" value="1"/>
</dbReference>
<evidence type="ECO:0000256" key="13">
    <source>
        <dbReference type="NCBIfam" id="TIGR00928"/>
    </source>
</evidence>
<evidence type="ECO:0000256" key="12">
    <source>
        <dbReference type="ARBA" id="ARBA00049115"/>
    </source>
</evidence>
<dbReference type="Pfam" id="PF00206">
    <property type="entry name" value="Lyase_1"/>
    <property type="match status" value="1"/>
</dbReference>